<dbReference type="AlphaFoldDB" id="A0A6M3XVQ7"/>
<accession>A0A6M3XVQ7</accession>
<gene>
    <name evidence="1" type="ORF">TM448B02917_0004</name>
</gene>
<dbReference type="EMBL" id="MT144972">
    <property type="protein sequence ID" value="QJI02061.1"/>
    <property type="molecule type" value="Genomic_DNA"/>
</dbReference>
<name>A0A6M3XVQ7_9ZZZZ</name>
<protein>
    <submittedName>
        <fullName evidence="1">Uncharacterized protein</fullName>
    </submittedName>
</protein>
<evidence type="ECO:0000313" key="1">
    <source>
        <dbReference type="EMBL" id="QJI02061.1"/>
    </source>
</evidence>
<organism evidence="1">
    <name type="scientific">viral metagenome</name>
    <dbReference type="NCBI Taxonomy" id="1070528"/>
    <lineage>
        <taxon>unclassified sequences</taxon>
        <taxon>metagenomes</taxon>
        <taxon>organismal metagenomes</taxon>
    </lineage>
</organism>
<reference evidence="1" key="1">
    <citation type="submission" date="2020-03" db="EMBL/GenBank/DDBJ databases">
        <title>The deep terrestrial virosphere.</title>
        <authorList>
            <person name="Holmfeldt K."/>
            <person name="Nilsson E."/>
            <person name="Simone D."/>
            <person name="Lopez-Fernandez M."/>
            <person name="Wu X."/>
            <person name="de Brujin I."/>
            <person name="Lundin D."/>
            <person name="Andersson A."/>
            <person name="Bertilsson S."/>
            <person name="Dopson M."/>
        </authorList>
    </citation>
    <scope>NUCLEOTIDE SEQUENCE</scope>
    <source>
        <strain evidence="1">TM448B02917</strain>
    </source>
</reference>
<proteinExistence type="predicted"/>
<sequence>MSFKHIKGPALIEYWPKTASTTLTARACVGTSGGYLIAATASETDIKGVLQKAIASTDSDFASATKIPVLIPQATDEFEVDMTSTTTFTATHVGLKGNLDATGQYVDVTVSTYPHCTVLRGGSATNKVVVKINGAYTFRNAN</sequence>